<organism evidence="1 2">
    <name type="scientific">Araneus ventricosus</name>
    <name type="common">Orbweaver spider</name>
    <name type="synonym">Epeira ventricosa</name>
    <dbReference type="NCBI Taxonomy" id="182803"/>
    <lineage>
        <taxon>Eukaryota</taxon>
        <taxon>Metazoa</taxon>
        <taxon>Ecdysozoa</taxon>
        <taxon>Arthropoda</taxon>
        <taxon>Chelicerata</taxon>
        <taxon>Arachnida</taxon>
        <taxon>Araneae</taxon>
        <taxon>Araneomorphae</taxon>
        <taxon>Entelegynae</taxon>
        <taxon>Araneoidea</taxon>
        <taxon>Araneidae</taxon>
        <taxon>Araneus</taxon>
    </lineage>
</organism>
<dbReference type="Proteomes" id="UP000499080">
    <property type="component" value="Unassembled WGS sequence"/>
</dbReference>
<comment type="caution">
    <text evidence="1">The sequence shown here is derived from an EMBL/GenBank/DDBJ whole genome shotgun (WGS) entry which is preliminary data.</text>
</comment>
<proteinExistence type="predicted"/>
<protein>
    <submittedName>
        <fullName evidence="1">Uncharacterized protein</fullName>
    </submittedName>
</protein>
<reference evidence="1 2" key="1">
    <citation type="journal article" date="2019" name="Sci. Rep.">
        <title>Orb-weaving spider Araneus ventricosus genome elucidates the spidroin gene catalogue.</title>
        <authorList>
            <person name="Kono N."/>
            <person name="Nakamura H."/>
            <person name="Ohtoshi R."/>
            <person name="Moran D.A.P."/>
            <person name="Shinohara A."/>
            <person name="Yoshida Y."/>
            <person name="Fujiwara M."/>
            <person name="Mori M."/>
            <person name="Tomita M."/>
            <person name="Arakawa K."/>
        </authorList>
    </citation>
    <scope>NUCLEOTIDE SEQUENCE [LARGE SCALE GENOMIC DNA]</scope>
</reference>
<accession>A0A4Y2LNT1</accession>
<dbReference type="EMBL" id="BGPR01006064">
    <property type="protein sequence ID" value="GBN15780.1"/>
    <property type="molecule type" value="Genomic_DNA"/>
</dbReference>
<evidence type="ECO:0000313" key="2">
    <source>
        <dbReference type="Proteomes" id="UP000499080"/>
    </source>
</evidence>
<name>A0A4Y2LNT1_ARAVE</name>
<keyword evidence="2" id="KW-1185">Reference proteome</keyword>
<evidence type="ECO:0000313" key="1">
    <source>
        <dbReference type="EMBL" id="GBN15780.1"/>
    </source>
</evidence>
<sequence length="91" mass="10224">MFQEKACCLLDHMQQSPSPEEAEDEEIADTLPSTTRKNRCSRFKAINCALFGPRWPSGKSQLPGQRVPGSKPDFTEDPLCMLARCTLNHTQ</sequence>
<gene>
    <name evidence="1" type="ORF">AVEN_149223_1</name>
</gene>
<dbReference type="AlphaFoldDB" id="A0A4Y2LNT1"/>